<feature type="region of interest" description="Disordered" evidence="2">
    <location>
        <begin position="1"/>
        <end position="78"/>
    </location>
</feature>
<dbReference type="GO" id="GO:0003676">
    <property type="term" value="F:nucleic acid binding"/>
    <property type="evidence" value="ECO:0007669"/>
    <property type="project" value="InterPro"/>
</dbReference>
<accession>A0AAN8I3J2</accession>
<dbReference type="FunFam" id="3.30.70.330:FF:000503">
    <property type="entry name" value="Calcineurin binding protein, putative"/>
    <property type="match status" value="1"/>
</dbReference>
<feature type="region of interest" description="Disordered" evidence="2">
    <location>
        <begin position="249"/>
        <end position="323"/>
    </location>
</feature>
<dbReference type="Pfam" id="PF04847">
    <property type="entry name" value="Calcipressin"/>
    <property type="match status" value="1"/>
</dbReference>
<gene>
    <name evidence="3" type="ORF">OHC33_008638</name>
</gene>
<keyword evidence="4" id="KW-1185">Reference proteome</keyword>
<organism evidence="3 4">
    <name type="scientific">Knufia fluminis</name>
    <dbReference type="NCBI Taxonomy" id="191047"/>
    <lineage>
        <taxon>Eukaryota</taxon>
        <taxon>Fungi</taxon>
        <taxon>Dikarya</taxon>
        <taxon>Ascomycota</taxon>
        <taxon>Pezizomycotina</taxon>
        <taxon>Eurotiomycetes</taxon>
        <taxon>Chaetothyriomycetidae</taxon>
        <taxon>Chaetothyriales</taxon>
        <taxon>Trichomeriaceae</taxon>
        <taxon>Knufia</taxon>
    </lineage>
</organism>
<dbReference type="GO" id="GO:0008597">
    <property type="term" value="F:calcium-dependent protein serine/threonine phosphatase regulator activity"/>
    <property type="evidence" value="ECO:0007669"/>
    <property type="project" value="TreeGrafter"/>
</dbReference>
<dbReference type="InterPro" id="IPR006931">
    <property type="entry name" value="Calcipressin"/>
</dbReference>
<dbReference type="SUPFAM" id="SSF54928">
    <property type="entry name" value="RNA-binding domain, RBD"/>
    <property type="match status" value="1"/>
</dbReference>
<dbReference type="EMBL" id="JAKLMC020000027">
    <property type="protein sequence ID" value="KAK5950419.1"/>
    <property type="molecule type" value="Genomic_DNA"/>
</dbReference>
<dbReference type="Proteomes" id="UP001316803">
    <property type="component" value="Unassembled WGS sequence"/>
</dbReference>
<dbReference type="GO" id="GO:0019722">
    <property type="term" value="P:calcium-mediated signaling"/>
    <property type="evidence" value="ECO:0007669"/>
    <property type="project" value="InterPro"/>
</dbReference>
<proteinExistence type="inferred from homology"/>
<dbReference type="PANTHER" id="PTHR10300:SF14">
    <property type="entry name" value="PROTEIN SARAH"/>
    <property type="match status" value="1"/>
</dbReference>
<sequence>MASQTSSSEKTPESQETQREPTSDTTTTPDMAVATQLPPLQTNGLHVSPPTSATSSPGSLSKKRSRSPLSLDLSSVPGLISPAPPSNTLLITKLTDPKIFHPASLATIRQHINSIAPLNSFSPLKGMARIIVSFYSDQDCIKVRQEIDGSAFTPTVLCRCYFGEPTPIDNEKKYLERPDAGKLFFISPPPSPPVGWESKAEDPPNKEVHADDLVAKLSKLTGKMENPESPVEGAVQVTAEDLAKLKTLPHRRALSGVSDDGSPATPKMRSRSSTLIYDPKAHGDSPNLPAVTLEAEDESDVELDDEGKSPMAHTSRPPVELME</sequence>
<dbReference type="GO" id="GO:0005737">
    <property type="term" value="C:cytoplasm"/>
    <property type="evidence" value="ECO:0007669"/>
    <property type="project" value="TreeGrafter"/>
</dbReference>
<evidence type="ECO:0000256" key="2">
    <source>
        <dbReference type="SAM" id="MobiDB-lite"/>
    </source>
</evidence>
<feature type="compositionally biased region" description="Low complexity" evidence="2">
    <location>
        <begin position="67"/>
        <end position="78"/>
    </location>
</feature>
<feature type="compositionally biased region" description="Acidic residues" evidence="2">
    <location>
        <begin position="294"/>
        <end position="305"/>
    </location>
</feature>
<dbReference type="InterPro" id="IPR035979">
    <property type="entry name" value="RBD_domain_sf"/>
</dbReference>
<feature type="compositionally biased region" description="Low complexity" evidence="2">
    <location>
        <begin position="48"/>
        <end position="60"/>
    </location>
</feature>
<comment type="similarity">
    <text evidence="1">Belongs to the RCAN family.</text>
</comment>
<dbReference type="AlphaFoldDB" id="A0AAN8I3J2"/>
<evidence type="ECO:0000313" key="3">
    <source>
        <dbReference type="EMBL" id="KAK5950419.1"/>
    </source>
</evidence>
<evidence type="ECO:0000313" key="4">
    <source>
        <dbReference type="Proteomes" id="UP001316803"/>
    </source>
</evidence>
<feature type="compositionally biased region" description="Basic and acidic residues" evidence="2">
    <location>
        <begin position="10"/>
        <end position="22"/>
    </location>
</feature>
<comment type="caution">
    <text evidence="3">The sequence shown here is derived from an EMBL/GenBank/DDBJ whole genome shotgun (WGS) entry which is preliminary data.</text>
</comment>
<protein>
    <submittedName>
        <fullName evidence="3">Uncharacterized protein</fullName>
    </submittedName>
</protein>
<dbReference type="GO" id="GO:0005634">
    <property type="term" value="C:nucleus"/>
    <property type="evidence" value="ECO:0007669"/>
    <property type="project" value="TreeGrafter"/>
</dbReference>
<name>A0AAN8I3J2_9EURO</name>
<dbReference type="InterPro" id="IPR012677">
    <property type="entry name" value="Nucleotide-bd_a/b_plait_sf"/>
</dbReference>
<dbReference type="Gene3D" id="3.30.70.330">
    <property type="match status" value="1"/>
</dbReference>
<reference evidence="3 4" key="1">
    <citation type="submission" date="2022-12" db="EMBL/GenBank/DDBJ databases">
        <title>Genomic features and morphological characterization of a novel Knufia sp. strain isolated from spacecraft assembly facility.</title>
        <authorList>
            <person name="Teixeira M."/>
            <person name="Chander A.M."/>
            <person name="Stajich J.E."/>
            <person name="Venkateswaran K."/>
        </authorList>
    </citation>
    <scope>NUCLEOTIDE SEQUENCE [LARGE SCALE GENOMIC DNA]</scope>
    <source>
        <strain evidence="3 4">FJI-L2-BK-P2</strain>
    </source>
</reference>
<evidence type="ECO:0000256" key="1">
    <source>
        <dbReference type="ARBA" id="ARBA00008209"/>
    </source>
</evidence>
<dbReference type="PANTHER" id="PTHR10300">
    <property type="entry name" value="CALCIPRESSIN"/>
    <property type="match status" value="1"/>
</dbReference>